<evidence type="ECO:0000313" key="3">
    <source>
        <dbReference type="EMBL" id="AEF02980.1"/>
    </source>
</evidence>
<feature type="chain" id="PRO_5003332373" description="SnoaL-like domain-containing protein" evidence="1">
    <location>
        <begin position="25"/>
        <end position="160"/>
    </location>
</feature>
<proteinExistence type="predicted"/>
<evidence type="ECO:0000259" key="2">
    <source>
        <dbReference type="Pfam" id="PF13474"/>
    </source>
</evidence>
<organism evidence="3 4">
    <name type="scientific">Alteromonas naphthalenivorans</name>
    <dbReference type="NCBI Taxonomy" id="715451"/>
    <lineage>
        <taxon>Bacteria</taxon>
        <taxon>Pseudomonadati</taxon>
        <taxon>Pseudomonadota</taxon>
        <taxon>Gammaproteobacteria</taxon>
        <taxon>Alteromonadales</taxon>
        <taxon>Alteromonadaceae</taxon>
        <taxon>Alteromonas/Salinimonas group</taxon>
        <taxon>Alteromonas</taxon>
    </lineage>
</organism>
<gene>
    <name evidence="3" type="ordered locus">ambt_07235</name>
</gene>
<accession>F5Z7D7</accession>
<dbReference type="EMBL" id="CP002339">
    <property type="protein sequence ID" value="AEF02980.1"/>
    <property type="molecule type" value="Genomic_DNA"/>
</dbReference>
<dbReference type="eggNOG" id="COG4319">
    <property type="taxonomic scope" value="Bacteria"/>
</dbReference>
<feature type="signal peptide" evidence="1">
    <location>
        <begin position="1"/>
        <end position="24"/>
    </location>
</feature>
<dbReference type="Gene3D" id="3.10.450.50">
    <property type="match status" value="1"/>
</dbReference>
<keyword evidence="4" id="KW-1185">Reference proteome</keyword>
<dbReference type="Pfam" id="PF13474">
    <property type="entry name" value="SnoaL_3"/>
    <property type="match status" value="1"/>
</dbReference>
<evidence type="ECO:0000256" key="1">
    <source>
        <dbReference type="SAM" id="SignalP"/>
    </source>
</evidence>
<dbReference type="SUPFAM" id="SSF54427">
    <property type="entry name" value="NTF2-like"/>
    <property type="match status" value="1"/>
</dbReference>
<evidence type="ECO:0000313" key="4">
    <source>
        <dbReference type="Proteomes" id="UP000000683"/>
    </source>
</evidence>
<dbReference type="OrthoDB" id="6196903at2"/>
<name>F5Z7D7_ALTNA</name>
<keyword evidence="1" id="KW-0732">Signal</keyword>
<protein>
    <recommendedName>
        <fullName evidence="2">SnoaL-like domain-containing protein</fullName>
    </recommendedName>
</protein>
<feature type="domain" description="SnoaL-like" evidence="2">
    <location>
        <begin position="47"/>
        <end position="159"/>
    </location>
</feature>
<dbReference type="KEGG" id="alt:ambt_07235"/>
<dbReference type="HOGENOM" id="CLU_1633955_0_0_6"/>
<reference evidence="3 4" key="1">
    <citation type="journal article" date="2011" name="J. Bacteriol.">
        <title>Complete genome sequence of the polycyclic aromatic hydrocarbon-degrading bacterium Alteromonas sp. strain SN2.</title>
        <authorList>
            <person name="Jin H.M."/>
            <person name="Jeong H."/>
            <person name="Moon E.J."/>
            <person name="Math R.K."/>
            <person name="Lee K."/>
            <person name="Kim H.J."/>
            <person name="Jeon C.O."/>
            <person name="Oh T.K."/>
            <person name="Kim J.F."/>
        </authorList>
    </citation>
    <scope>NUCLEOTIDE SEQUENCE [LARGE SCALE GENOMIC DNA]</scope>
    <source>
        <strain evidence="4">JCM 17741 / KACC 18427 / KCTC 11700BP / SN2</strain>
    </source>
</reference>
<sequence>MKMTALRPLTVFAFLLSFSAVVNAHGDEKHNEESQYFSGTDSDAATLVLKFHKALETGNGDLAASLLADDVLIFEGKGVERSAQEYASHHMLSDMKYLSQMQIELIEHHVKENGTHAISLSRSLVKGRYKGKEVNHIGNETIGLEKLNDDWKITHIHWSN</sequence>
<dbReference type="RefSeq" id="WP_013783920.1">
    <property type="nucleotide sequence ID" value="NC_015554.1"/>
</dbReference>
<dbReference type="InterPro" id="IPR037401">
    <property type="entry name" value="SnoaL-like"/>
</dbReference>
<dbReference type="Proteomes" id="UP000000683">
    <property type="component" value="Chromosome"/>
</dbReference>
<dbReference type="InterPro" id="IPR032710">
    <property type="entry name" value="NTF2-like_dom_sf"/>
</dbReference>
<dbReference type="AlphaFoldDB" id="F5Z7D7"/>